<name>A0A4Y5YIQ7_9GAMM</name>
<dbReference type="EMBL" id="CP041036">
    <property type="protein sequence ID" value="QDE32690.1"/>
    <property type="molecule type" value="Genomic_DNA"/>
</dbReference>
<dbReference type="KEGG" id="spol:FH971_18015"/>
<reference evidence="1 2" key="1">
    <citation type="submission" date="2019-06" db="EMBL/GenBank/DDBJ databases">
        <title>The genome of Shewanella sp. SM1901.</title>
        <authorList>
            <person name="Cha Q."/>
        </authorList>
    </citation>
    <scope>NUCLEOTIDE SEQUENCE [LARGE SCALE GENOMIC DNA]</scope>
    <source>
        <strain evidence="1 2">SM1901</strain>
    </source>
</reference>
<evidence type="ECO:0000313" key="1">
    <source>
        <dbReference type="EMBL" id="QDE32690.1"/>
    </source>
</evidence>
<protein>
    <submittedName>
        <fullName evidence="1">Uncharacterized protein</fullName>
    </submittedName>
</protein>
<dbReference type="RefSeq" id="WP_140235208.1">
    <property type="nucleotide sequence ID" value="NZ_CP041036.1"/>
</dbReference>
<accession>A0A4Y5YIQ7</accession>
<evidence type="ECO:0000313" key="2">
    <source>
        <dbReference type="Proteomes" id="UP000319809"/>
    </source>
</evidence>
<sequence>MNRKLIPIVILFIWLCQAGSSSLKNIEYAEVISGLSRTSELGECNIAVDITRSWPFSWTARSARINVKNQNVALTSFTSKFNVPDRTFLKSHNTNYHFTWSRQLEDQLVASFVDVEMKPNGSVHAVNIGNCPNYSDNNELIGNLEHCNSPVQIIKCT</sequence>
<gene>
    <name evidence="1" type="ORF">FH971_18015</name>
</gene>
<dbReference type="AlphaFoldDB" id="A0A4Y5YIQ7"/>
<organism evidence="1 2">
    <name type="scientific">Shewanella polaris</name>
    <dbReference type="NCBI Taxonomy" id="2588449"/>
    <lineage>
        <taxon>Bacteria</taxon>
        <taxon>Pseudomonadati</taxon>
        <taxon>Pseudomonadota</taxon>
        <taxon>Gammaproteobacteria</taxon>
        <taxon>Alteromonadales</taxon>
        <taxon>Shewanellaceae</taxon>
        <taxon>Shewanella</taxon>
    </lineage>
</organism>
<keyword evidence="2" id="KW-1185">Reference proteome</keyword>
<dbReference type="Proteomes" id="UP000319809">
    <property type="component" value="Chromosome"/>
</dbReference>
<proteinExistence type="predicted"/>